<dbReference type="EMBL" id="VITR01000001">
    <property type="protein sequence ID" value="TWB45918.1"/>
    <property type="molecule type" value="Genomic_DNA"/>
</dbReference>
<proteinExistence type="predicted"/>
<dbReference type="AlphaFoldDB" id="A0A560HHH8"/>
<reference evidence="1 2" key="1">
    <citation type="submission" date="2019-06" db="EMBL/GenBank/DDBJ databases">
        <title>Genomic Encyclopedia of Type Strains, Phase IV (KMG-V): Genome sequencing to study the core and pangenomes of soil and plant-associated prokaryotes.</title>
        <authorList>
            <person name="Whitman W."/>
        </authorList>
    </citation>
    <scope>NUCLEOTIDE SEQUENCE [LARGE SCALE GENOMIC DNA]</scope>
    <source>
        <strain evidence="1 2">BR 11622</strain>
    </source>
</reference>
<organism evidence="1 2">
    <name type="scientific">Nitrospirillum amazonense</name>
    <dbReference type="NCBI Taxonomy" id="28077"/>
    <lineage>
        <taxon>Bacteria</taxon>
        <taxon>Pseudomonadati</taxon>
        <taxon>Pseudomonadota</taxon>
        <taxon>Alphaproteobacteria</taxon>
        <taxon>Rhodospirillales</taxon>
        <taxon>Azospirillaceae</taxon>
        <taxon>Nitrospirillum</taxon>
    </lineage>
</organism>
<gene>
    <name evidence="1" type="ORF">FBZ90_101253</name>
</gene>
<dbReference type="Proteomes" id="UP000315751">
    <property type="component" value="Unassembled WGS sequence"/>
</dbReference>
<sequence>MPSTTPALRVLLALAGTCCTGPGGGALVLAQVDWLAPRLRAWAGKKWGAEKRGLVGKWLIKTAKFSQPPTFPSIPAG</sequence>
<evidence type="ECO:0000313" key="1">
    <source>
        <dbReference type="EMBL" id="TWB45918.1"/>
    </source>
</evidence>
<evidence type="ECO:0000313" key="2">
    <source>
        <dbReference type="Proteomes" id="UP000315751"/>
    </source>
</evidence>
<name>A0A560HHH8_9PROT</name>
<comment type="caution">
    <text evidence="1">The sequence shown here is derived from an EMBL/GenBank/DDBJ whole genome shotgun (WGS) entry which is preliminary data.</text>
</comment>
<dbReference type="OrthoDB" id="9990721at2"/>
<protein>
    <submittedName>
        <fullName evidence="1">Uncharacterized protein</fullName>
    </submittedName>
</protein>
<keyword evidence="2" id="KW-1185">Reference proteome</keyword>
<dbReference type="RefSeq" id="WP_145729207.1">
    <property type="nucleotide sequence ID" value="NZ_VITR01000001.1"/>
</dbReference>
<accession>A0A560HHH8</accession>